<reference evidence="2 3" key="1">
    <citation type="submission" date="2023-08" db="EMBL/GenBank/DDBJ databases">
        <title>Black Yeasts Isolated from many extreme environments.</title>
        <authorList>
            <person name="Coleine C."/>
            <person name="Stajich J.E."/>
            <person name="Selbmann L."/>
        </authorList>
    </citation>
    <scope>NUCLEOTIDE SEQUENCE [LARGE SCALE GENOMIC DNA]</scope>
    <source>
        <strain evidence="2 3">CCFEE 5910</strain>
    </source>
</reference>
<comment type="caution">
    <text evidence="2">The sequence shown here is derived from an EMBL/GenBank/DDBJ whole genome shotgun (WGS) entry which is preliminary data.</text>
</comment>
<dbReference type="GO" id="GO:0019901">
    <property type="term" value="F:protein kinase binding"/>
    <property type="evidence" value="ECO:0007669"/>
    <property type="project" value="TreeGrafter"/>
</dbReference>
<evidence type="ECO:0000313" key="3">
    <source>
        <dbReference type="Proteomes" id="UP001309876"/>
    </source>
</evidence>
<sequence length="201" mass="22639">MSEPIPEAIPTSADKHSRRPIKRLKANSTPVAAQANEIDNLMWDPERPVDILLLSSETKSKLAPPPEIVTNVQGSSAGAGSGEFHVYKASRRRENERLRAMDEEAEKEVEDDKWVREQEEKRRRDEEKTAKKRAQRSRRKNKGDKKDNDYRVEDGDVEASTKGGAVKKPLQIPKRDESNKDDTAAGTVEEAQNGITIHDDD</sequence>
<dbReference type="Proteomes" id="UP001309876">
    <property type="component" value="Unassembled WGS sequence"/>
</dbReference>
<feature type="compositionally biased region" description="Basic and acidic residues" evidence="1">
    <location>
        <begin position="110"/>
        <end position="129"/>
    </location>
</feature>
<evidence type="ECO:0000256" key="1">
    <source>
        <dbReference type="SAM" id="MobiDB-lite"/>
    </source>
</evidence>
<accession>A0AAN7Y3T3</accession>
<keyword evidence="3" id="KW-1185">Reference proteome</keyword>
<dbReference type="GO" id="GO:0005730">
    <property type="term" value="C:nucleolus"/>
    <property type="evidence" value="ECO:0007669"/>
    <property type="project" value="TreeGrafter"/>
</dbReference>
<dbReference type="EMBL" id="JAVRRJ010000010">
    <property type="protein sequence ID" value="KAK5081213.1"/>
    <property type="molecule type" value="Genomic_DNA"/>
</dbReference>
<feature type="region of interest" description="Disordered" evidence="1">
    <location>
        <begin position="58"/>
        <end position="201"/>
    </location>
</feature>
<protein>
    <submittedName>
        <fullName evidence="2">Uncharacterized protein</fullName>
    </submittedName>
</protein>
<evidence type="ECO:0000313" key="2">
    <source>
        <dbReference type="EMBL" id="KAK5081213.1"/>
    </source>
</evidence>
<dbReference type="InterPro" id="IPR009548">
    <property type="entry name" value="Prkrip1"/>
</dbReference>
<organism evidence="2 3">
    <name type="scientific">Lithohypha guttulata</name>
    <dbReference type="NCBI Taxonomy" id="1690604"/>
    <lineage>
        <taxon>Eukaryota</taxon>
        <taxon>Fungi</taxon>
        <taxon>Dikarya</taxon>
        <taxon>Ascomycota</taxon>
        <taxon>Pezizomycotina</taxon>
        <taxon>Eurotiomycetes</taxon>
        <taxon>Chaetothyriomycetidae</taxon>
        <taxon>Chaetothyriales</taxon>
        <taxon>Trichomeriaceae</taxon>
        <taxon>Lithohypha</taxon>
    </lineage>
</organism>
<dbReference type="GO" id="GO:0004860">
    <property type="term" value="F:protein kinase inhibitor activity"/>
    <property type="evidence" value="ECO:0007669"/>
    <property type="project" value="TreeGrafter"/>
</dbReference>
<dbReference type="GO" id="GO:0003725">
    <property type="term" value="F:double-stranded RNA binding"/>
    <property type="evidence" value="ECO:0007669"/>
    <property type="project" value="InterPro"/>
</dbReference>
<dbReference type="Pfam" id="PF06658">
    <property type="entry name" value="DUF1168"/>
    <property type="match status" value="1"/>
</dbReference>
<dbReference type="PANTHER" id="PTHR13507:SF0">
    <property type="entry name" value="PRKR-INTERACTING PROTEIN 1"/>
    <property type="match status" value="1"/>
</dbReference>
<feature type="compositionally biased region" description="Basic and acidic residues" evidence="1">
    <location>
        <begin position="144"/>
        <end position="154"/>
    </location>
</feature>
<name>A0AAN7Y3T3_9EURO</name>
<feature type="compositionally biased region" description="Basic residues" evidence="1">
    <location>
        <begin position="130"/>
        <end position="143"/>
    </location>
</feature>
<feature type="compositionally biased region" description="Basic and acidic residues" evidence="1">
    <location>
        <begin position="173"/>
        <end position="183"/>
    </location>
</feature>
<dbReference type="PANTHER" id="PTHR13507">
    <property type="entry name" value="PRKR-INTERACTING PROTEIN 1"/>
    <property type="match status" value="1"/>
</dbReference>
<proteinExistence type="predicted"/>
<feature type="region of interest" description="Disordered" evidence="1">
    <location>
        <begin position="1"/>
        <end position="23"/>
    </location>
</feature>
<feature type="compositionally biased region" description="Basic and acidic residues" evidence="1">
    <location>
        <begin position="92"/>
        <end position="102"/>
    </location>
</feature>
<gene>
    <name evidence="2" type="ORF">LTR05_008007</name>
</gene>
<dbReference type="AlphaFoldDB" id="A0AAN7Y3T3"/>